<dbReference type="InterPro" id="IPR008969">
    <property type="entry name" value="CarboxyPept-like_regulatory"/>
</dbReference>
<dbReference type="Proteomes" id="UP001499979">
    <property type="component" value="Unassembled WGS sequence"/>
</dbReference>
<gene>
    <name evidence="3" type="ORF">GCM10009606_38510</name>
</gene>
<evidence type="ECO:0008006" key="5">
    <source>
        <dbReference type="Google" id="ProtNLM"/>
    </source>
</evidence>
<accession>A0ABP4F7R0</accession>
<keyword evidence="2" id="KW-1133">Transmembrane helix</keyword>
<reference evidence="4" key="1">
    <citation type="journal article" date="2019" name="Int. J. Syst. Evol. Microbiol.">
        <title>The Global Catalogue of Microorganisms (GCM) 10K type strain sequencing project: providing services to taxonomists for standard genome sequencing and annotation.</title>
        <authorList>
            <consortium name="The Broad Institute Genomics Platform"/>
            <consortium name="The Broad Institute Genome Sequencing Center for Infectious Disease"/>
            <person name="Wu L."/>
            <person name="Ma J."/>
        </authorList>
    </citation>
    <scope>NUCLEOTIDE SEQUENCE [LARGE SCALE GENOMIC DNA]</scope>
    <source>
        <strain evidence="4">JCM 11813</strain>
    </source>
</reference>
<name>A0ABP4F7R0_9ACTN</name>
<proteinExistence type="predicted"/>
<keyword evidence="2" id="KW-0812">Transmembrane</keyword>
<organism evidence="3 4">
    <name type="scientific">Nocardioides aquiterrae</name>
    <dbReference type="NCBI Taxonomy" id="203799"/>
    <lineage>
        <taxon>Bacteria</taxon>
        <taxon>Bacillati</taxon>
        <taxon>Actinomycetota</taxon>
        <taxon>Actinomycetes</taxon>
        <taxon>Propionibacteriales</taxon>
        <taxon>Nocardioidaceae</taxon>
        <taxon>Nocardioides</taxon>
    </lineage>
</organism>
<keyword evidence="2" id="KW-0472">Membrane</keyword>
<comment type="caution">
    <text evidence="3">The sequence shown here is derived from an EMBL/GenBank/DDBJ whole genome shotgun (WGS) entry which is preliminary data.</text>
</comment>
<evidence type="ECO:0000313" key="3">
    <source>
        <dbReference type="EMBL" id="GAA1156792.1"/>
    </source>
</evidence>
<dbReference type="NCBIfam" id="TIGR02532">
    <property type="entry name" value="IV_pilin_GFxxxE"/>
    <property type="match status" value="1"/>
</dbReference>
<feature type="transmembrane region" description="Helical" evidence="2">
    <location>
        <begin position="20"/>
        <end position="41"/>
    </location>
</feature>
<dbReference type="SUPFAM" id="SSF49464">
    <property type="entry name" value="Carboxypeptidase regulatory domain-like"/>
    <property type="match status" value="1"/>
</dbReference>
<dbReference type="EMBL" id="BAAAJE010000023">
    <property type="protein sequence ID" value="GAA1156792.1"/>
    <property type="molecule type" value="Genomic_DNA"/>
</dbReference>
<evidence type="ECO:0000256" key="1">
    <source>
        <dbReference type="SAM" id="MobiDB-lite"/>
    </source>
</evidence>
<feature type="compositionally biased region" description="Low complexity" evidence="1">
    <location>
        <begin position="386"/>
        <end position="436"/>
    </location>
</feature>
<protein>
    <recommendedName>
        <fullName evidence="5">Prepilin-type N-terminal cleavage/methylation domain-containing protein</fullName>
    </recommendedName>
</protein>
<dbReference type="InterPro" id="IPR012902">
    <property type="entry name" value="N_methyl_site"/>
</dbReference>
<evidence type="ECO:0000313" key="4">
    <source>
        <dbReference type="Proteomes" id="UP001499979"/>
    </source>
</evidence>
<dbReference type="Pfam" id="PF07963">
    <property type="entry name" value="N_methyl"/>
    <property type="match status" value="1"/>
</dbReference>
<sequence length="477" mass="48246">MTDVEQASSRDAGMTLIEVIVALGLFAVMSTAVLSVLTSAIHATTDDKSRIEAVNLASRELEIVRDTFSSVTRGPDKVVQNVVVNANPLPGGTAGQPIVVDGVPYTVTRTARWEQIGAADAQLSPCDQGSSSELVVLHVSVDVTWPALGSRPPVTMDTIMTPPKGTYSTLDGHLGLRVLDSEGHPRPNVTVTAVNGGLSAMGVTAADGCVLLAHLPAGDWTLTASNPNFVNRAGDPTASIVAHLQAGQLWRGSIEYDAAAAITATIGAPSGFDVPADVTALPMTLGNSALQPIGVKTVPGTGSTRLIEHLWPYPDGYGVWLGGCEDGNPSVTGDGLPVAVTRGTTTVASVQLGGVEIHTAPGTQLTAVHAADRSCTAPLTIQLGTAQAAAPDPSPSATAETTTGATDGPVPGPSAAATDTASPTASPTDSPTASPTEVASGPADPGGVLRVALPYGTWTIGDATVRIGPGNPMVLLL</sequence>
<feature type="region of interest" description="Disordered" evidence="1">
    <location>
        <begin position="386"/>
        <end position="446"/>
    </location>
</feature>
<keyword evidence="4" id="KW-1185">Reference proteome</keyword>
<dbReference type="RefSeq" id="WP_343909246.1">
    <property type="nucleotide sequence ID" value="NZ_BAAAJE010000023.1"/>
</dbReference>
<dbReference type="PROSITE" id="PS00409">
    <property type="entry name" value="PROKAR_NTER_METHYL"/>
    <property type="match status" value="1"/>
</dbReference>
<evidence type="ECO:0000256" key="2">
    <source>
        <dbReference type="SAM" id="Phobius"/>
    </source>
</evidence>